<dbReference type="Gene3D" id="3.40.50.720">
    <property type="entry name" value="NAD(P)-binding Rossmann-like Domain"/>
    <property type="match status" value="1"/>
</dbReference>
<gene>
    <name evidence="2" type="ORF">LMG27952_02655</name>
</gene>
<keyword evidence="3" id="KW-1185">Reference proteome</keyword>
<dbReference type="Gene3D" id="3.90.25.10">
    <property type="entry name" value="UDP-galactose 4-epimerase, domain 1"/>
    <property type="match status" value="1"/>
</dbReference>
<sequence>MSNAESRILVTGATGKVGSALVSLLRDNPSIDVVAGARSPEKAAALGVSTVNLDFDNVETLLPAMRDIDTVFMMTGYTVDMFRQSKAFLNAAKSAGVRHIVHLGACGTDDTQVAHWGWQQFVERYIEWAGFSFTHLRPDIYMQNLLGYGGSRAVDNGVVRHYVGGARISWVDTDDVAAVAAACVLDTEKHTGNVYRLASDVKTYYEVAHEISCAIGKPFIYEPRPAREFLDKALAAGADSAYMYSAYENYARYSEGKEPEEGAPFSVMETILGRRGATWSTFADKHRAEFVY</sequence>
<organism evidence="2 3">
    <name type="scientific">Paraburkholderia hiiakae</name>
    <dbReference type="NCBI Taxonomy" id="1081782"/>
    <lineage>
        <taxon>Bacteria</taxon>
        <taxon>Pseudomonadati</taxon>
        <taxon>Pseudomonadota</taxon>
        <taxon>Betaproteobacteria</taxon>
        <taxon>Burkholderiales</taxon>
        <taxon>Burkholderiaceae</taxon>
        <taxon>Paraburkholderia</taxon>
    </lineage>
</organism>
<name>A0ABN7HRC0_9BURK</name>
<evidence type="ECO:0000313" key="3">
    <source>
        <dbReference type="Proteomes" id="UP000656319"/>
    </source>
</evidence>
<dbReference type="Pfam" id="PF05368">
    <property type="entry name" value="NmrA"/>
    <property type="match status" value="1"/>
</dbReference>
<dbReference type="RefSeq" id="WP_201696391.1">
    <property type="nucleotide sequence ID" value="NZ_CAJHCQ010000006.1"/>
</dbReference>
<reference evidence="2 3" key="1">
    <citation type="submission" date="2020-10" db="EMBL/GenBank/DDBJ databases">
        <authorList>
            <person name="Peeters C."/>
        </authorList>
    </citation>
    <scope>NUCLEOTIDE SEQUENCE [LARGE SCALE GENOMIC DNA]</scope>
    <source>
        <strain evidence="2 3">LMG 27952</strain>
    </source>
</reference>
<dbReference type="InterPro" id="IPR051604">
    <property type="entry name" value="Ergot_Alk_Oxidoreductase"/>
</dbReference>
<evidence type="ECO:0000313" key="2">
    <source>
        <dbReference type="EMBL" id="CAD6532749.1"/>
    </source>
</evidence>
<proteinExistence type="predicted"/>
<dbReference type="Proteomes" id="UP000656319">
    <property type="component" value="Unassembled WGS sequence"/>
</dbReference>
<dbReference type="PANTHER" id="PTHR43162:SF1">
    <property type="entry name" value="PRESTALK A DIFFERENTIATION PROTEIN A"/>
    <property type="match status" value="1"/>
</dbReference>
<accession>A0ABN7HRC0</accession>
<dbReference type="InterPro" id="IPR036291">
    <property type="entry name" value="NAD(P)-bd_dom_sf"/>
</dbReference>
<dbReference type="SUPFAM" id="SSF51735">
    <property type="entry name" value="NAD(P)-binding Rossmann-fold domains"/>
    <property type="match status" value="1"/>
</dbReference>
<feature type="domain" description="NmrA-like" evidence="1">
    <location>
        <begin position="5"/>
        <end position="254"/>
    </location>
</feature>
<dbReference type="EMBL" id="CAJHCQ010000006">
    <property type="protein sequence ID" value="CAD6532749.1"/>
    <property type="molecule type" value="Genomic_DNA"/>
</dbReference>
<evidence type="ECO:0000259" key="1">
    <source>
        <dbReference type="Pfam" id="PF05368"/>
    </source>
</evidence>
<comment type="caution">
    <text evidence="2">The sequence shown here is derived from an EMBL/GenBank/DDBJ whole genome shotgun (WGS) entry which is preliminary data.</text>
</comment>
<dbReference type="PANTHER" id="PTHR43162">
    <property type="match status" value="1"/>
</dbReference>
<protein>
    <recommendedName>
        <fullName evidence="1">NmrA-like domain-containing protein</fullName>
    </recommendedName>
</protein>
<dbReference type="InterPro" id="IPR008030">
    <property type="entry name" value="NmrA-like"/>
</dbReference>